<dbReference type="AlphaFoldDB" id="A0A3N5ZEF4"/>
<keyword evidence="3" id="KW-1185">Reference proteome</keyword>
<sequence length="936" mass="106713">MIFSRFFTPDHAKPDPKVRKAAAIQLSPDEPKSRQILHELAFNDEAPEVNLAALEQLNSFALWQKVAQTAKNERVKKAAKQKVRTSILSDDTVSDTDKKDFLLESADAELVAEFLLQKHSVSFDADYVLRLIDKVDKPQFREKYFLSGASDEVRQVLLQQEASISRLQKWLKRVSGDLAERIGLRIAELEAEQEMPIEVTKQTRLVLSKLQALLDEKSLDVFSQKRACLVQEYTDLEASFYCLNDRDKQAFEEKKHRIDERLSRCESSLSEEYEAQQQALLKTTTLNEIESDIAAIGLQVEALMSEIDAVTLEALENVQKTILDLETRVTKATTLIGRANAEPLLQKLSLLSSQLTKLPEWQRHTLAMQTLLDNIETSFQSDVSDWSTIAQTIEDYQSRFNELFESESPLAVQHKQRWSQLKGALKAAKKEAEKESKQTIAQFRKQLGVISSLISQGKFRVAMLKFSTLNNQWSQASEQVKRSLERKYEEISTQVDRLEGWQDYVSADRKPALLEQARTLVDDTSMGMVERANKIKLLRKSWQSLSLTKSEAEQGEQIDTEFDDLLERAFAPCRKYFAEQEEKRKQHIQDREAMIKALSEVSEDTSLAIAEKYEAFNALQKRWRNADKLRPQDYLPLKARFDALRDEVTTSFDAWLSDNAEQKNNLVSRAQALLESADIKAATEEAKVLQQTWRTTATAGKKLDGQLWKRFRKVNDAIFERLNAERVASKQAVSEAVEAFNTSLNVVKAKVDEGDTEAYRACADKLYSQLTQLPKSIVSDLKASLSELDKQVRNIEADKRLKREQAKINALLNVMQDSTGKHADSMHEHPDWDVLEPSWQQALTGAYKFNNDQILTHRADALLLLEIALDLPSPETERGNRQQLQLSLLASSLEQGDKPDPQQYLHAWLGFGVLDKIDESELVRLNTCLQTMLRAV</sequence>
<dbReference type="RefSeq" id="WP_124026768.1">
    <property type="nucleotide sequence ID" value="NZ_JBHRSN010000005.1"/>
</dbReference>
<name>A0A3N5ZEF4_9ALTE</name>
<organism evidence="2 3">
    <name type="scientific">Alteromonas sediminis</name>
    <dbReference type="NCBI Taxonomy" id="2259342"/>
    <lineage>
        <taxon>Bacteria</taxon>
        <taxon>Pseudomonadati</taxon>
        <taxon>Pseudomonadota</taxon>
        <taxon>Gammaproteobacteria</taxon>
        <taxon>Alteromonadales</taxon>
        <taxon>Alteromonadaceae</taxon>
        <taxon>Alteromonas/Salinimonas group</taxon>
        <taxon>Alteromonas</taxon>
    </lineage>
</organism>
<gene>
    <name evidence="2" type="ORF">DRW07_05075</name>
</gene>
<feature type="coiled-coil region" evidence="1">
    <location>
        <begin position="778"/>
        <end position="805"/>
    </location>
</feature>
<dbReference type="OrthoDB" id="5523335at2"/>
<evidence type="ECO:0000313" key="3">
    <source>
        <dbReference type="Proteomes" id="UP000275281"/>
    </source>
</evidence>
<dbReference type="InterPro" id="IPR007139">
    <property type="entry name" value="DUF349"/>
</dbReference>
<dbReference type="EMBL" id="RPOK01000001">
    <property type="protein sequence ID" value="RPJ68768.1"/>
    <property type="molecule type" value="Genomic_DNA"/>
</dbReference>
<proteinExistence type="predicted"/>
<evidence type="ECO:0000313" key="2">
    <source>
        <dbReference type="EMBL" id="RPJ68768.1"/>
    </source>
</evidence>
<accession>A0A3N5ZEF4</accession>
<protein>
    <submittedName>
        <fullName evidence="2">DUF349 domain-containing protein</fullName>
    </submittedName>
</protein>
<reference evidence="2 3" key="1">
    <citation type="submission" date="2018-11" db="EMBL/GenBank/DDBJ databases">
        <authorList>
            <person name="Ye M.-Q."/>
            <person name="Du Z.-J."/>
        </authorList>
    </citation>
    <scope>NUCLEOTIDE SEQUENCE [LARGE SCALE GENOMIC DNA]</scope>
    <source>
        <strain evidence="2 3">U0105</strain>
    </source>
</reference>
<dbReference type="Pfam" id="PF03993">
    <property type="entry name" value="DUF349"/>
    <property type="match status" value="2"/>
</dbReference>
<evidence type="ECO:0000256" key="1">
    <source>
        <dbReference type="SAM" id="Coils"/>
    </source>
</evidence>
<comment type="caution">
    <text evidence="2">The sequence shown here is derived from an EMBL/GenBank/DDBJ whole genome shotgun (WGS) entry which is preliminary data.</text>
</comment>
<keyword evidence="1" id="KW-0175">Coiled coil</keyword>
<dbReference type="Proteomes" id="UP000275281">
    <property type="component" value="Unassembled WGS sequence"/>
</dbReference>